<organism evidence="2 3">
    <name type="scientific">Nonomuraea deserti</name>
    <dbReference type="NCBI Taxonomy" id="1848322"/>
    <lineage>
        <taxon>Bacteria</taxon>
        <taxon>Bacillati</taxon>
        <taxon>Actinomycetota</taxon>
        <taxon>Actinomycetes</taxon>
        <taxon>Streptosporangiales</taxon>
        <taxon>Streptosporangiaceae</taxon>
        <taxon>Nonomuraea</taxon>
    </lineage>
</organism>
<dbReference type="AlphaFoldDB" id="A0A4R4VWT4"/>
<dbReference type="Pfam" id="PF08349">
    <property type="entry name" value="DUF1722"/>
    <property type="match status" value="1"/>
</dbReference>
<sequence>MPAVRPRVAVARLPVSDRLLAGVLGPYVEWVPGRTAGEIGVDGRVAGGAVGGGEALPLLVAGDDARALARFAERIFAHARLRTLLAGDWGPRDLIEFHTRHKMQVLAHDPARYREAGRVVAGAGIRPPGAVAGEYAEVFRRALATPATVGKNVNVLQHCLGMLGLDPARRDEALAAIDAYRAGRAPLSRPATLLHRQATGYVRDQTYFAPYPDGLRDALGSLFPDEHPTGERQ</sequence>
<accession>A0A4R4VWT4</accession>
<feature type="domain" description="DUF1722" evidence="1">
    <location>
        <begin position="102"/>
        <end position="212"/>
    </location>
</feature>
<keyword evidence="3" id="KW-1185">Reference proteome</keyword>
<name>A0A4R4VWT4_9ACTN</name>
<dbReference type="EMBL" id="SMKO01000029">
    <property type="protein sequence ID" value="TDD06945.1"/>
    <property type="molecule type" value="Genomic_DNA"/>
</dbReference>
<comment type="caution">
    <text evidence="2">The sequence shown here is derived from an EMBL/GenBank/DDBJ whole genome shotgun (WGS) entry which is preliminary data.</text>
</comment>
<protein>
    <submittedName>
        <fullName evidence="2">DUF1722 domain-containing protein</fullName>
    </submittedName>
</protein>
<evidence type="ECO:0000313" key="2">
    <source>
        <dbReference type="EMBL" id="TDD06945.1"/>
    </source>
</evidence>
<dbReference type="Proteomes" id="UP000295258">
    <property type="component" value="Unassembled WGS sequence"/>
</dbReference>
<dbReference type="InterPro" id="IPR013560">
    <property type="entry name" value="DUF1722"/>
</dbReference>
<evidence type="ECO:0000313" key="3">
    <source>
        <dbReference type="Proteomes" id="UP000295258"/>
    </source>
</evidence>
<reference evidence="2 3" key="1">
    <citation type="submission" date="2019-03" db="EMBL/GenBank/DDBJ databases">
        <title>Draft genome sequences of novel Actinobacteria.</title>
        <authorList>
            <person name="Sahin N."/>
            <person name="Ay H."/>
            <person name="Saygin H."/>
        </authorList>
    </citation>
    <scope>NUCLEOTIDE SEQUENCE [LARGE SCALE GENOMIC DNA]</scope>
    <source>
        <strain evidence="2 3">KC310</strain>
    </source>
</reference>
<gene>
    <name evidence="2" type="ORF">E1292_14110</name>
</gene>
<evidence type="ECO:0000259" key="1">
    <source>
        <dbReference type="Pfam" id="PF08349"/>
    </source>
</evidence>
<proteinExistence type="predicted"/>